<reference evidence="1 2" key="1">
    <citation type="submission" date="2018-05" db="EMBL/GenBank/DDBJ databases">
        <title>Genomic Encyclopedia of Type Strains, Phase IV (KMG-IV): sequencing the most valuable type-strain genomes for metagenomic binning, comparative biology and taxonomic classification.</title>
        <authorList>
            <person name="Goeker M."/>
        </authorList>
    </citation>
    <scope>NUCLEOTIDE SEQUENCE [LARGE SCALE GENOMIC DNA]</scope>
    <source>
        <strain evidence="1 2">DSM 25350</strain>
    </source>
</reference>
<accession>A0A316FMG4</accession>
<evidence type="ECO:0000313" key="2">
    <source>
        <dbReference type="Proteomes" id="UP000245790"/>
    </source>
</evidence>
<protein>
    <submittedName>
        <fullName evidence="1">Uncharacterized protein</fullName>
    </submittedName>
</protein>
<evidence type="ECO:0000313" key="1">
    <source>
        <dbReference type="EMBL" id="PWK50088.1"/>
    </source>
</evidence>
<proteinExistence type="predicted"/>
<name>A0A316FMG4_9GAMM</name>
<gene>
    <name evidence="1" type="ORF">C8D97_107255</name>
</gene>
<organism evidence="1 2">
    <name type="scientific">Pleionea mediterranea</name>
    <dbReference type="NCBI Taxonomy" id="523701"/>
    <lineage>
        <taxon>Bacteria</taxon>
        <taxon>Pseudomonadati</taxon>
        <taxon>Pseudomonadota</taxon>
        <taxon>Gammaproteobacteria</taxon>
        <taxon>Oceanospirillales</taxon>
        <taxon>Pleioneaceae</taxon>
        <taxon>Pleionea</taxon>
    </lineage>
</organism>
<comment type="caution">
    <text evidence="1">The sequence shown here is derived from an EMBL/GenBank/DDBJ whole genome shotgun (WGS) entry which is preliminary data.</text>
</comment>
<sequence length="101" mass="11498">MSIKFLKIGTWLYDGTTERPVDIVGLPYDWWFSLAEADDMLEPGEEPMPLNEEGLLYYVRFRYAGAATEPTWVDSGGYQDISGAIEEAESKVIGRIQWENT</sequence>
<keyword evidence="2" id="KW-1185">Reference proteome</keyword>
<dbReference type="AlphaFoldDB" id="A0A316FMG4"/>
<dbReference type="Proteomes" id="UP000245790">
    <property type="component" value="Unassembled WGS sequence"/>
</dbReference>
<dbReference type="EMBL" id="QGGU01000007">
    <property type="protein sequence ID" value="PWK50088.1"/>
    <property type="molecule type" value="Genomic_DNA"/>
</dbReference>